<comment type="similarity">
    <text evidence="1">Belongs to the short-chain dehydrogenases/reductases (SDR) family.</text>
</comment>
<dbReference type="EMBL" id="CP008947">
    <property type="protein sequence ID" value="AII08138.1"/>
    <property type="molecule type" value="Genomic_DNA"/>
</dbReference>
<dbReference type="PRINTS" id="PR00080">
    <property type="entry name" value="SDRFAMILY"/>
</dbReference>
<evidence type="ECO:0000313" key="4">
    <source>
        <dbReference type="Proteomes" id="UP000028488"/>
    </source>
</evidence>
<dbReference type="eggNOG" id="COG1028">
    <property type="taxonomic scope" value="Bacteria"/>
</dbReference>
<organism evidence="3 4">
    <name type="scientific">Rhodococcus opacus</name>
    <name type="common">Nocardia opaca</name>
    <dbReference type="NCBI Taxonomy" id="37919"/>
    <lineage>
        <taxon>Bacteria</taxon>
        <taxon>Bacillati</taxon>
        <taxon>Actinomycetota</taxon>
        <taxon>Actinomycetes</taxon>
        <taxon>Mycobacteriales</taxon>
        <taxon>Nocardiaceae</taxon>
        <taxon>Rhodococcus</taxon>
    </lineage>
</organism>
<dbReference type="NCBIfam" id="NF005559">
    <property type="entry name" value="PRK07231.1"/>
    <property type="match status" value="1"/>
</dbReference>
<evidence type="ECO:0000256" key="2">
    <source>
        <dbReference type="ARBA" id="ARBA00023002"/>
    </source>
</evidence>
<dbReference type="PANTHER" id="PTHR24321">
    <property type="entry name" value="DEHYDROGENASES, SHORT CHAIN"/>
    <property type="match status" value="1"/>
</dbReference>
<name>A0A076ESK1_RHOOP</name>
<dbReference type="Proteomes" id="UP000028488">
    <property type="component" value="Chromosome"/>
</dbReference>
<proteinExistence type="inferred from homology"/>
<dbReference type="Gene3D" id="3.40.50.720">
    <property type="entry name" value="NAD(P)-binding Rossmann-like Domain"/>
    <property type="match status" value="1"/>
</dbReference>
<accession>A0A076ESK1</accession>
<dbReference type="AlphaFoldDB" id="A0A076ESK1"/>
<keyword evidence="2" id="KW-0560">Oxidoreductase</keyword>
<evidence type="ECO:0000313" key="3">
    <source>
        <dbReference type="EMBL" id="AII08138.1"/>
    </source>
</evidence>
<dbReference type="PRINTS" id="PR00081">
    <property type="entry name" value="GDHRDH"/>
</dbReference>
<dbReference type="GO" id="GO:0016491">
    <property type="term" value="F:oxidoreductase activity"/>
    <property type="evidence" value="ECO:0007669"/>
    <property type="project" value="UniProtKB-KW"/>
</dbReference>
<dbReference type="Pfam" id="PF13561">
    <property type="entry name" value="adh_short_C2"/>
    <property type="match status" value="1"/>
</dbReference>
<dbReference type="PANTHER" id="PTHR24321:SF8">
    <property type="entry name" value="ESTRADIOL 17-BETA-DEHYDROGENASE 8-RELATED"/>
    <property type="match status" value="1"/>
</dbReference>
<dbReference type="SUPFAM" id="SSF51735">
    <property type="entry name" value="NAD(P)-binding Rossmann-fold domains"/>
    <property type="match status" value="1"/>
</dbReference>
<dbReference type="InterPro" id="IPR002347">
    <property type="entry name" value="SDR_fam"/>
</dbReference>
<protein>
    <submittedName>
        <fullName evidence="3">Short-chain dehydrogenase</fullName>
    </submittedName>
</protein>
<dbReference type="RefSeq" id="WP_128640983.1">
    <property type="nucleotide sequence ID" value="NZ_CP008947.1"/>
</dbReference>
<evidence type="ECO:0000256" key="1">
    <source>
        <dbReference type="ARBA" id="ARBA00006484"/>
    </source>
</evidence>
<dbReference type="InterPro" id="IPR036291">
    <property type="entry name" value="NAD(P)-bd_dom_sf"/>
</dbReference>
<sequence length="252" mass="26977">MDRLRDKVALITGAASGMGAADAHVFAREGASVVVTDIRKDLAVEVATRITDQGGSAIGIELDVTKPEHWNAVVQNTIDTYGKLNILVNNAGLPGTPKTWEEATIDDFKRLMELNVYGQFYGIKTVLPHLEAQGGGSIVNMSSIAGMIVWPNLHPGYSASKGANRLLTKSAAADLAKRNIRVNSVHPGIIHTPQSDYLVSDEEVLPQLLAAVPLGRVGRPEEVAELVLFLASDESSYITGQEFVIDGGYTTI</sequence>
<dbReference type="FunFam" id="3.40.50.720:FF:000084">
    <property type="entry name" value="Short-chain dehydrogenase reductase"/>
    <property type="match status" value="1"/>
</dbReference>
<gene>
    <name evidence="3" type="ORF">EP51_27345</name>
</gene>
<reference evidence="3 4" key="1">
    <citation type="submission" date="2014-07" db="EMBL/GenBank/DDBJ databases">
        <title>Genome Sequence of Rhodococcus opacus Strain R7, a Biodegrader of Mono- and Polycyclic Aromatic Hydrocarbons.</title>
        <authorList>
            <person name="Di Gennaro P."/>
            <person name="Zampolli J."/>
            <person name="Presti I."/>
            <person name="Cappelletti M."/>
            <person name="D'Ursi P."/>
            <person name="Orro A."/>
            <person name="Mezzelani A."/>
            <person name="Milanesi L."/>
        </authorList>
    </citation>
    <scope>NUCLEOTIDE SEQUENCE [LARGE SCALE GENOMIC DNA]</scope>
    <source>
        <strain evidence="3 4">R7</strain>
    </source>
</reference>